<evidence type="ECO:0000313" key="1">
    <source>
        <dbReference type="EMBL" id="KAJ0086556.1"/>
    </source>
</evidence>
<proteinExistence type="predicted"/>
<name>A0ACC1AIR0_9ROSI</name>
<dbReference type="EMBL" id="CM047906">
    <property type="protein sequence ID" value="KAJ0086556.1"/>
    <property type="molecule type" value="Genomic_DNA"/>
</dbReference>
<gene>
    <name evidence="1" type="ORF">Patl1_07510</name>
</gene>
<keyword evidence="2" id="KW-1185">Reference proteome</keyword>
<reference evidence="2" key="1">
    <citation type="journal article" date="2023" name="G3 (Bethesda)">
        <title>Genome assembly and association tests identify interacting loci associated with vigor, precocity, and sex in interspecific pistachio rootstocks.</title>
        <authorList>
            <person name="Palmer W."/>
            <person name="Jacygrad E."/>
            <person name="Sagayaradj S."/>
            <person name="Cavanaugh K."/>
            <person name="Han R."/>
            <person name="Bertier L."/>
            <person name="Beede B."/>
            <person name="Kafkas S."/>
            <person name="Golino D."/>
            <person name="Preece J."/>
            <person name="Michelmore R."/>
        </authorList>
    </citation>
    <scope>NUCLEOTIDE SEQUENCE [LARGE SCALE GENOMIC DNA]</scope>
</reference>
<protein>
    <submittedName>
        <fullName evidence="1">Uncharacterized protein</fullName>
    </submittedName>
</protein>
<dbReference type="Proteomes" id="UP001164250">
    <property type="component" value="Chromosome 10"/>
</dbReference>
<evidence type="ECO:0000313" key="2">
    <source>
        <dbReference type="Proteomes" id="UP001164250"/>
    </source>
</evidence>
<sequence length="27" mass="2787">MEAAQASIGLSISRSLGQYVQGGVCFN</sequence>
<organism evidence="1 2">
    <name type="scientific">Pistacia atlantica</name>
    <dbReference type="NCBI Taxonomy" id="434234"/>
    <lineage>
        <taxon>Eukaryota</taxon>
        <taxon>Viridiplantae</taxon>
        <taxon>Streptophyta</taxon>
        <taxon>Embryophyta</taxon>
        <taxon>Tracheophyta</taxon>
        <taxon>Spermatophyta</taxon>
        <taxon>Magnoliopsida</taxon>
        <taxon>eudicotyledons</taxon>
        <taxon>Gunneridae</taxon>
        <taxon>Pentapetalae</taxon>
        <taxon>rosids</taxon>
        <taxon>malvids</taxon>
        <taxon>Sapindales</taxon>
        <taxon>Anacardiaceae</taxon>
        <taxon>Pistacia</taxon>
    </lineage>
</organism>
<accession>A0ACC1AIR0</accession>
<comment type="caution">
    <text evidence="1">The sequence shown here is derived from an EMBL/GenBank/DDBJ whole genome shotgun (WGS) entry which is preliminary data.</text>
</comment>